<accession>A0AAP3E1F9</accession>
<protein>
    <submittedName>
        <fullName evidence="2">Uncharacterized protein</fullName>
    </submittedName>
</protein>
<dbReference type="AlphaFoldDB" id="A0AAP3E1F9"/>
<keyword evidence="1" id="KW-0812">Transmembrane</keyword>
<reference evidence="2 4" key="1">
    <citation type="submission" date="2022-09" db="EMBL/GenBank/DDBJ databases">
        <title>Enrichment on poylsaccharides allowed isolation of novel metabolic and taxonomic groups of Haloarchaea.</title>
        <authorList>
            <person name="Sorokin D.Y."/>
            <person name="Elcheninov A.G."/>
            <person name="Khizhniak T.V."/>
            <person name="Kolganova T.V."/>
            <person name="Kublanov I.V."/>
        </authorList>
    </citation>
    <scope>NUCLEOTIDE SEQUENCE</scope>
    <source>
        <strain evidence="3 4">AArc-m2/3/4</strain>
        <strain evidence="2">AArc-xg1-1</strain>
    </source>
</reference>
<evidence type="ECO:0000313" key="5">
    <source>
        <dbReference type="Proteomes" id="UP001321018"/>
    </source>
</evidence>
<dbReference type="RefSeq" id="WP_338003308.1">
    <property type="nucleotide sequence ID" value="NZ_JAOPKA010000004.1"/>
</dbReference>
<keyword evidence="1" id="KW-1133">Transmembrane helix</keyword>
<dbReference type="Proteomes" id="UP001321018">
    <property type="component" value="Unassembled WGS sequence"/>
</dbReference>
<evidence type="ECO:0000313" key="3">
    <source>
        <dbReference type="EMBL" id="MCU4973316.1"/>
    </source>
</evidence>
<dbReference type="EMBL" id="JAOPKB010000005">
    <property type="protein sequence ID" value="MCU4973316.1"/>
    <property type="molecule type" value="Genomic_DNA"/>
</dbReference>
<evidence type="ECO:0000313" key="2">
    <source>
        <dbReference type="EMBL" id="MCU4741471.1"/>
    </source>
</evidence>
<dbReference type="Proteomes" id="UP001320972">
    <property type="component" value="Unassembled WGS sequence"/>
</dbReference>
<proteinExistence type="predicted"/>
<evidence type="ECO:0000256" key="1">
    <source>
        <dbReference type="SAM" id="Phobius"/>
    </source>
</evidence>
<keyword evidence="4" id="KW-1185">Reference proteome</keyword>
<comment type="caution">
    <text evidence="2">The sequence shown here is derived from an EMBL/GenBank/DDBJ whole genome shotgun (WGS) entry which is preliminary data.</text>
</comment>
<dbReference type="EMBL" id="JAOPKA010000004">
    <property type="protein sequence ID" value="MCU4741471.1"/>
    <property type="molecule type" value="Genomic_DNA"/>
</dbReference>
<sequence>MDPVSVIPLDPVWIAITAIVVFFVVALLSGYFMQLKAYSIAETKNSDSSYGNN</sequence>
<organism evidence="2 5">
    <name type="scientific">Natronoglomus mannanivorans</name>
    <dbReference type="NCBI Taxonomy" id="2979990"/>
    <lineage>
        <taxon>Archaea</taxon>
        <taxon>Methanobacteriati</taxon>
        <taxon>Methanobacteriota</taxon>
        <taxon>Stenosarchaea group</taxon>
        <taxon>Halobacteria</taxon>
        <taxon>Halobacteriales</taxon>
        <taxon>Natrialbaceae</taxon>
        <taxon>Natronoglomus</taxon>
    </lineage>
</organism>
<keyword evidence="1" id="KW-0472">Membrane</keyword>
<gene>
    <name evidence="3" type="ORF">OB955_11245</name>
    <name evidence="2" type="ORF">OB960_08650</name>
</gene>
<feature type="transmembrane region" description="Helical" evidence="1">
    <location>
        <begin position="12"/>
        <end position="33"/>
    </location>
</feature>
<evidence type="ECO:0000313" key="4">
    <source>
        <dbReference type="Proteomes" id="UP001320972"/>
    </source>
</evidence>
<name>A0AAP3E1F9_9EURY</name>